<reference evidence="3 4" key="1">
    <citation type="submission" date="2021-11" db="EMBL/GenBank/DDBJ databases">
        <authorList>
            <person name="Islam A."/>
            <person name="Islam S."/>
            <person name="Flora M.S."/>
            <person name="Rahman M."/>
            <person name="Ziaur R.M."/>
            <person name="Epstein J.H."/>
            <person name="Hassan M."/>
            <person name="Klassen M."/>
            <person name="Woodard K."/>
            <person name="Webb A."/>
            <person name="Webby R.J."/>
            <person name="El Zowalaty M.E."/>
        </authorList>
    </citation>
    <scope>NUCLEOTIDE SEQUENCE [LARGE SCALE GENOMIC DNA]</scope>
    <source>
        <strain evidence="3">Pbs1</strain>
    </source>
</reference>
<dbReference type="EMBL" id="CAKLCB010000118">
    <property type="protein sequence ID" value="CAH0515576.1"/>
    <property type="molecule type" value="Genomic_DNA"/>
</dbReference>
<feature type="compositionally biased region" description="Basic and acidic residues" evidence="1">
    <location>
        <begin position="170"/>
        <end position="185"/>
    </location>
</feature>
<feature type="region of interest" description="Disordered" evidence="1">
    <location>
        <begin position="126"/>
        <end position="219"/>
    </location>
</feature>
<name>A0ABN8CRQ5_9STRA</name>
<proteinExistence type="predicted"/>
<organism evidence="3 4">
    <name type="scientific">Peronospora belbahrii</name>
    <dbReference type="NCBI Taxonomy" id="622444"/>
    <lineage>
        <taxon>Eukaryota</taxon>
        <taxon>Sar</taxon>
        <taxon>Stramenopiles</taxon>
        <taxon>Oomycota</taxon>
        <taxon>Peronosporomycetes</taxon>
        <taxon>Peronosporales</taxon>
        <taxon>Peronosporaceae</taxon>
        <taxon>Peronospora</taxon>
    </lineage>
</organism>
<dbReference type="EMBL" id="CAKLCB010000118">
    <property type="protein sequence ID" value="CAH0515577.1"/>
    <property type="molecule type" value="Genomic_DNA"/>
</dbReference>
<protein>
    <submittedName>
        <fullName evidence="3">Uncharacterized protein</fullName>
    </submittedName>
</protein>
<dbReference type="Proteomes" id="UP001158986">
    <property type="component" value="Unassembled WGS sequence"/>
</dbReference>
<accession>A0ABN8CRQ5</accession>
<evidence type="ECO:0000256" key="1">
    <source>
        <dbReference type="SAM" id="MobiDB-lite"/>
    </source>
</evidence>
<feature type="compositionally biased region" description="Basic and acidic residues" evidence="1">
    <location>
        <begin position="131"/>
        <end position="147"/>
    </location>
</feature>
<evidence type="ECO:0000313" key="3">
    <source>
        <dbReference type="EMBL" id="CAH0515577.1"/>
    </source>
</evidence>
<comment type="caution">
    <text evidence="3">The sequence shown here is derived from an EMBL/GenBank/DDBJ whole genome shotgun (WGS) entry which is preliminary data.</text>
</comment>
<evidence type="ECO:0000313" key="2">
    <source>
        <dbReference type="EMBL" id="CAH0515576.1"/>
    </source>
</evidence>
<sequence>MKKFDPSRVWVGKKTMEKLYDPKFGNTDHELVEKMKQLIVMYDEENEYGGDGVCDRVEGSYGGVGAPDEYDDDYNDEFDDFVPFGVRDGGSAYDQDAICERNRKMRAQEEKAAFWDGMKNRNREIPLIFGDDYKDRDNKEEKDDLGEQKPCLPMPGQPQFLSGPKHKSARQKDSKQAGEKKHDEPLTPQQIQRQRARKDKNKSKIANHNRKDRAMKKTG</sequence>
<evidence type="ECO:0000313" key="4">
    <source>
        <dbReference type="Proteomes" id="UP001158986"/>
    </source>
</evidence>
<feature type="compositionally biased region" description="Basic residues" evidence="1">
    <location>
        <begin position="194"/>
        <end position="219"/>
    </location>
</feature>
<keyword evidence="4" id="KW-1185">Reference proteome</keyword>
<gene>
    <name evidence="2" type="ORF">PBS001_LOCUS2281</name>
    <name evidence="3" type="ORF">PBS001_LOCUS2282</name>
</gene>